<dbReference type="PANTHER" id="PTHR44196:SF1">
    <property type="entry name" value="DEHYDROGENASE_REDUCTASE SDR FAMILY MEMBER 7B"/>
    <property type="match status" value="1"/>
</dbReference>
<organism evidence="4 5">
    <name type="scientific">Flagellimonas olearia</name>
    <dbReference type="NCBI Taxonomy" id="552546"/>
    <lineage>
        <taxon>Bacteria</taxon>
        <taxon>Pseudomonadati</taxon>
        <taxon>Bacteroidota</taxon>
        <taxon>Flavobacteriia</taxon>
        <taxon>Flavobacteriales</taxon>
        <taxon>Flavobacteriaceae</taxon>
        <taxon>Flagellimonas</taxon>
    </lineage>
</organism>
<gene>
    <name evidence="4" type="ORF">DN53_15375</name>
</gene>
<dbReference type="InterPro" id="IPR036291">
    <property type="entry name" value="NAD(P)-bd_dom_sf"/>
</dbReference>
<dbReference type="PANTHER" id="PTHR44196">
    <property type="entry name" value="DEHYDROGENASE/REDUCTASE SDR FAMILY MEMBER 7B"/>
    <property type="match status" value="1"/>
</dbReference>
<dbReference type="Proteomes" id="UP000290261">
    <property type="component" value="Unassembled WGS sequence"/>
</dbReference>
<dbReference type="GO" id="GO:0016491">
    <property type="term" value="F:oxidoreductase activity"/>
    <property type="evidence" value="ECO:0007669"/>
    <property type="project" value="UniProtKB-KW"/>
</dbReference>
<dbReference type="InterPro" id="IPR002347">
    <property type="entry name" value="SDR_fam"/>
</dbReference>
<dbReference type="AlphaFoldDB" id="A0A444VJS3"/>
<dbReference type="PRINTS" id="PR00081">
    <property type="entry name" value="GDHRDH"/>
</dbReference>
<dbReference type="PROSITE" id="PS00061">
    <property type="entry name" value="ADH_SHORT"/>
    <property type="match status" value="1"/>
</dbReference>
<dbReference type="PRINTS" id="PR00080">
    <property type="entry name" value="SDRFAMILY"/>
</dbReference>
<keyword evidence="2" id="KW-0560">Oxidoreductase</keyword>
<comment type="similarity">
    <text evidence="1 3">Belongs to the short-chain dehydrogenases/reductases (SDR) family.</text>
</comment>
<dbReference type="Pfam" id="PF00106">
    <property type="entry name" value="adh_short"/>
    <property type="match status" value="1"/>
</dbReference>
<protein>
    <submittedName>
        <fullName evidence="4">Short-chain dehydrogenase</fullName>
    </submittedName>
</protein>
<proteinExistence type="inferred from homology"/>
<comment type="caution">
    <text evidence="4">The sequence shown here is derived from an EMBL/GenBank/DDBJ whole genome shotgun (WGS) entry which is preliminary data.</text>
</comment>
<evidence type="ECO:0000313" key="5">
    <source>
        <dbReference type="Proteomes" id="UP000290261"/>
    </source>
</evidence>
<evidence type="ECO:0000256" key="1">
    <source>
        <dbReference type="ARBA" id="ARBA00006484"/>
    </source>
</evidence>
<dbReference type="GO" id="GO:0016020">
    <property type="term" value="C:membrane"/>
    <property type="evidence" value="ECO:0007669"/>
    <property type="project" value="TreeGrafter"/>
</dbReference>
<dbReference type="Gene3D" id="3.40.50.720">
    <property type="entry name" value="NAD(P)-binding Rossmann-like Domain"/>
    <property type="match status" value="1"/>
</dbReference>
<accession>A0A444VJS3</accession>
<sequence length="262" mass="28883">MHLRNKTILITGGTSGFGLEFAKRFLELGNTVIITGRNKEKLDETKIRFPRIKTYQSDVSSPEDIQRLCEQVTYSYPDLSIIINNAGIMRRIVLHDKYDLTDITQEVEIDLMGPIRMVQSFLPHLKKHKDPAIVNVTSGIALAPFPIAPVYSASKAGLRAFTKALRVQLKDTNVKVIELVAPGSTTPLNDKFFGEEGSSAGARIAPEKIVDAAIKGMEMDKEEIYPGLSKMLPILSKVAPGLLLKQASKTFAAEMKGIESIK</sequence>
<dbReference type="EMBL" id="JJMP01000007">
    <property type="protein sequence ID" value="RYC51018.1"/>
    <property type="molecule type" value="Genomic_DNA"/>
</dbReference>
<evidence type="ECO:0000256" key="3">
    <source>
        <dbReference type="RuleBase" id="RU000363"/>
    </source>
</evidence>
<evidence type="ECO:0000313" key="4">
    <source>
        <dbReference type="EMBL" id="RYC51018.1"/>
    </source>
</evidence>
<reference evidence="4 5" key="1">
    <citation type="submission" date="2014-04" db="EMBL/GenBank/DDBJ databases">
        <title>Whole genome of Muricauda olearia.</title>
        <authorList>
            <person name="Zhang X.-H."/>
            <person name="Tang K."/>
        </authorList>
    </citation>
    <scope>NUCLEOTIDE SEQUENCE [LARGE SCALE GENOMIC DNA]</scope>
    <source>
        <strain evidence="4 5">Th120</strain>
    </source>
</reference>
<dbReference type="SUPFAM" id="SSF51735">
    <property type="entry name" value="NAD(P)-binding Rossmann-fold domains"/>
    <property type="match status" value="1"/>
</dbReference>
<evidence type="ECO:0000256" key="2">
    <source>
        <dbReference type="ARBA" id="ARBA00023002"/>
    </source>
</evidence>
<dbReference type="RefSeq" id="WP_129654613.1">
    <property type="nucleotide sequence ID" value="NZ_ML142911.1"/>
</dbReference>
<name>A0A444VJS3_9FLAO</name>
<keyword evidence="5" id="KW-1185">Reference proteome</keyword>
<dbReference type="InterPro" id="IPR020904">
    <property type="entry name" value="Sc_DH/Rdtase_CS"/>
</dbReference>